<feature type="non-terminal residue" evidence="1">
    <location>
        <position position="1"/>
    </location>
</feature>
<sequence length="44" mass="4991">TNTGEKLTDRDVDLILRELNVGSDGRVFYDNLVQMLTQPLAGRR</sequence>
<dbReference type="EMBL" id="CAJOBJ010028667">
    <property type="protein sequence ID" value="CAF4260228.1"/>
    <property type="molecule type" value="Genomic_DNA"/>
</dbReference>
<comment type="caution">
    <text evidence="1">The sequence shown here is derived from an EMBL/GenBank/DDBJ whole genome shotgun (WGS) entry which is preliminary data.</text>
</comment>
<dbReference type="SUPFAM" id="SSF47473">
    <property type="entry name" value="EF-hand"/>
    <property type="match status" value="1"/>
</dbReference>
<protein>
    <submittedName>
        <fullName evidence="1">Uncharacterized protein</fullName>
    </submittedName>
</protein>
<dbReference type="AlphaFoldDB" id="A0A8S2SZ80"/>
<gene>
    <name evidence="1" type="ORF">GIL414_LOCUS24087</name>
</gene>
<dbReference type="Proteomes" id="UP000681720">
    <property type="component" value="Unassembled WGS sequence"/>
</dbReference>
<name>A0A8S2SZ80_9BILA</name>
<proteinExistence type="predicted"/>
<accession>A0A8S2SZ80</accession>
<evidence type="ECO:0000313" key="2">
    <source>
        <dbReference type="Proteomes" id="UP000681720"/>
    </source>
</evidence>
<dbReference type="InterPro" id="IPR011992">
    <property type="entry name" value="EF-hand-dom_pair"/>
</dbReference>
<organism evidence="1 2">
    <name type="scientific">Rotaria magnacalcarata</name>
    <dbReference type="NCBI Taxonomy" id="392030"/>
    <lineage>
        <taxon>Eukaryota</taxon>
        <taxon>Metazoa</taxon>
        <taxon>Spiralia</taxon>
        <taxon>Gnathifera</taxon>
        <taxon>Rotifera</taxon>
        <taxon>Eurotatoria</taxon>
        <taxon>Bdelloidea</taxon>
        <taxon>Philodinida</taxon>
        <taxon>Philodinidae</taxon>
        <taxon>Rotaria</taxon>
    </lineage>
</organism>
<evidence type="ECO:0000313" key="1">
    <source>
        <dbReference type="EMBL" id="CAF4260228.1"/>
    </source>
</evidence>
<reference evidence="1" key="1">
    <citation type="submission" date="2021-02" db="EMBL/GenBank/DDBJ databases">
        <authorList>
            <person name="Nowell W R."/>
        </authorList>
    </citation>
    <scope>NUCLEOTIDE SEQUENCE</scope>
</reference>